<comment type="caution">
    <text evidence="2">The sequence shown here is derived from an EMBL/GenBank/DDBJ whole genome shotgun (WGS) entry which is preliminary data.</text>
</comment>
<gene>
    <name evidence="2" type="ORF">NDU88_005648</name>
</gene>
<accession>A0AAV7QLL6</accession>
<evidence type="ECO:0000313" key="3">
    <source>
        <dbReference type="Proteomes" id="UP001066276"/>
    </source>
</evidence>
<sequence>MGRVPWGHSDPRGRRSPPAWREPPYGRFAVERPRRPFWLSRWAGGRPPEGRPPAQLETPPHEEAGSEWSRRSGYVRRVQWHPSRISVSAKQTLKYKVGPSYGGPCSAHAIGMGTAGAPRGPTTPLTAILFLAAGAARNRMAVRGSESPMAAQQAAPPWGIPRAAENRRETAGFPLLTAAKPPQSECPAGHRQTVGGAPASPAPAVLDRRGRNDPLSLFPVGIRDSSHKLQICVIPGSYQSQLGPDL</sequence>
<evidence type="ECO:0000256" key="1">
    <source>
        <dbReference type="SAM" id="MobiDB-lite"/>
    </source>
</evidence>
<dbReference type="Proteomes" id="UP001066276">
    <property type="component" value="Chromosome 6"/>
</dbReference>
<feature type="region of interest" description="Disordered" evidence="1">
    <location>
        <begin position="181"/>
        <end position="210"/>
    </location>
</feature>
<proteinExistence type="predicted"/>
<feature type="compositionally biased region" description="Basic and acidic residues" evidence="1">
    <location>
        <begin position="59"/>
        <end position="70"/>
    </location>
</feature>
<feature type="region of interest" description="Disordered" evidence="1">
    <location>
        <begin position="1"/>
        <end position="26"/>
    </location>
</feature>
<dbReference type="EMBL" id="JANPWB010000010">
    <property type="protein sequence ID" value="KAJ1139273.1"/>
    <property type="molecule type" value="Genomic_DNA"/>
</dbReference>
<protein>
    <submittedName>
        <fullName evidence="2">Uncharacterized protein</fullName>
    </submittedName>
</protein>
<feature type="region of interest" description="Disordered" evidence="1">
    <location>
        <begin position="40"/>
        <end position="70"/>
    </location>
</feature>
<dbReference type="AlphaFoldDB" id="A0AAV7QLL6"/>
<reference evidence="2" key="1">
    <citation type="journal article" date="2022" name="bioRxiv">
        <title>Sequencing and chromosome-scale assembly of the giantPleurodeles waltlgenome.</title>
        <authorList>
            <person name="Brown T."/>
            <person name="Elewa A."/>
            <person name="Iarovenko S."/>
            <person name="Subramanian E."/>
            <person name="Araus A.J."/>
            <person name="Petzold A."/>
            <person name="Susuki M."/>
            <person name="Suzuki K.-i.T."/>
            <person name="Hayashi T."/>
            <person name="Toyoda A."/>
            <person name="Oliveira C."/>
            <person name="Osipova E."/>
            <person name="Leigh N.D."/>
            <person name="Simon A."/>
            <person name="Yun M.H."/>
        </authorList>
    </citation>
    <scope>NUCLEOTIDE SEQUENCE</scope>
    <source>
        <strain evidence="2">20211129_DDA</strain>
        <tissue evidence="2">Liver</tissue>
    </source>
</reference>
<organism evidence="2 3">
    <name type="scientific">Pleurodeles waltl</name>
    <name type="common">Iberian ribbed newt</name>
    <dbReference type="NCBI Taxonomy" id="8319"/>
    <lineage>
        <taxon>Eukaryota</taxon>
        <taxon>Metazoa</taxon>
        <taxon>Chordata</taxon>
        <taxon>Craniata</taxon>
        <taxon>Vertebrata</taxon>
        <taxon>Euteleostomi</taxon>
        <taxon>Amphibia</taxon>
        <taxon>Batrachia</taxon>
        <taxon>Caudata</taxon>
        <taxon>Salamandroidea</taxon>
        <taxon>Salamandridae</taxon>
        <taxon>Pleurodelinae</taxon>
        <taxon>Pleurodeles</taxon>
    </lineage>
</organism>
<keyword evidence="3" id="KW-1185">Reference proteome</keyword>
<evidence type="ECO:0000313" key="2">
    <source>
        <dbReference type="EMBL" id="KAJ1139273.1"/>
    </source>
</evidence>
<name>A0AAV7QLL6_PLEWA</name>